<dbReference type="InterPro" id="IPR052316">
    <property type="entry name" value="Speedy-Ringo_regulator"/>
</dbReference>
<dbReference type="AlphaFoldDB" id="V4BDL6"/>
<evidence type="ECO:0008006" key="5">
    <source>
        <dbReference type="Google" id="ProtNLM"/>
    </source>
</evidence>
<dbReference type="GeneID" id="20251773"/>
<evidence type="ECO:0000313" key="3">
    <source>
        <dbReference type="EMBL" id="ESO86814.1"/>
    </source>
</evidence>
<dbReference type="OrthoDB" id="9442170at2759"/>
<organism evidence="3 4">
    <name type="scientific">Lottia gigantea</name>
    <name type="common">Giant owl limpet</name>
    <dbReference type="NCBI Taxonomy" id="225164"/>
    <lineage>
        <taxon>Eukaryota</taxon>
        <taxon>Metazoa</taxon>
        <taxon>Spiralia</taxon>
        <taxon>Lophotrochozoa</taxon>
        <taxon>Mollusca</taxon>
        <taxon>Gastropoda</taxon>
        <taxon>Patellogastropoda</taxon>
        <taxon>Lottioidea</taxon>
        <taxon>Lottiidae</taxon>
        <taxon>Lottia</taxon>
    </lineage>
</organism>
<dbReference type="EMBL" id="KB202990">
    <property type="protein sequence ID" value="ESO86814.1"/>
    <property type="molecule type" value="Genomic_DNA"/>
</dbReference>
<keyword evidence="4" id="KW-1185">Reference proteome</keyword>
<dbReference type="RefSeq" id="XP_009062439.1">
    <property type="nucleotide sequence ID" value="XM_009064191.1"/>
</dbReference>
<dbReference type="KEGG" id="lgi:LOTGIDRAFT_66401"/>
<evidence type="ECO:0000313" key="4">
    <source>
        <dbReference type="Proteomes" id="UP000030746"/>
    </source>
</evidence>
<evidence type="ECO:0000256" key="2">
    <source>
        <dbReference type="ARBA" id="ARBA00023306"/>
    </source>
</evidence>
<dbReference type="PANTHER" id="PTHR31545:SF5">
    <property type="entry name" value="SPEEDY PROTEIN A"/>
    <property type="match status" value="1"/>
</dbReference>
<dbReference type="STRING" id="225164.V4BDL6"/>
<evidence type="ECO:0000256" key="1">
    <source>
        <dbReference type="ARBA" id="ARBA00010932"/>
    </source>
</evidence>
<feature type="non-terminal residue" evidence="3">
    <location>
        <position position="168"/>
    </location>
</feature>
<dbReference type="OMA" id="SYSQGMI"/>
<dbReference type="CTD" id="20251773"/>
<dbReference type="HOGENOM" id="CLU_070353_2_2_1"/>
<keyword evidence="2" id="KW-0131">Cell cycle</keyword>
<reference evidence="3 4" key="1">
    <citation type="journal article" date="2013" name="Nature">
        <title>Insights into bilaterian evolution from three spiralian genomes.</title>
        <authorList>
            <person name="Simakov O."/>
            <person name="Marletaz F."/>
            <person name="Cho S.J."/>
            <person name="Edsinger-Gonzales E."/>
            <person name="Havlak P."/>
            <person name="Hellsten U."/>
            <person name="Kuo D.H."/>
            <person name="Larsson T."/>
            <person name="Lv J."/>
            <person name="Arendt D."/>
            <person name="Savage R."/>
            <person name="Osoegawa K."/>
            <person name="de Jong P."/>
            <person name="Grimwood J."/>
            <person name="Chapman J.A."/>
            <person name="Shapiro H."/>
            <person name="Aerts A."/>
            <person name="Otillar R.P."/>
            <person name="Terry A.Y."/>
            <person name="Boore J.L."/>
            <person name="Grigoriev I.V."/>
            <person name="Lindberg D.R."/>
            <person name="Seaver E.C."/>
            <person name="Weisblat D.A."/>
            <person name="Putnam N.H."/>
            <person name="Rokhsar D.S."/>
        </authorList>
    </citation>
    <scope>NUCLEOTIDE SEQUENCE [LARGE SCALE GENOMIC DNA]</scope>
</reference>
<comment type="similarity">
    <text evidence="1">Belongs to the Speedy/Ringo family.</text>
</comment>
<dbReference type="Proteomes" id="UP000030746">
    <property type="component" value="Unassembled WGS sequence"/>
</dbReference>
<protein>
    <recommendedName>
        <fullName evidence="5">Speedy protein A</fullName>
    </recommendedName>
</protein>
<dbReference type="InterPro" id="IPR020984">
    <property type="entry name" value="Speedy"/>
</dbReference>
<proteinExistence type="inferred from homology"/>
<dbReference type="Pfam" id="PF11357">
    <property type="entry name" value="Spy1"/>
    <property type="match status" value="1"/>
</dbReference>
<dbReference type="GO" id="GO:0019901">
    <property type="term" value="F:protein kinase binding"/>
    <property type="evidence" value="ECO:0007669"/>
    <property type="project" value="InterPro"/>
</dbReference>
<feature type="non-terminal residue" evidence="3">
    <location>
        <position position="1"/>
    </location>
</feature>
<sequence>VKPKEMKAFFGLLADELIQDFLEADSCIKISDKYLLAMVFAYFKRACFSIREYTRTNFFMALYLANDVEEDDEDLKYEIFPWALGRRWKDKYPQFLLRRDRLFKRIGYRAVVSRRCCDEIMALTPRNLYWNRERPVHHAGAIRNYMREPDDDGYPRGPGASPRICRDC</sequence>
<accession>V4BDL6</accession>
<gene>
    <name evidence="3" type="ORF">LOTGIDRAFT_66401</name>
</gene>
<dbReference type="PANTHER" id="PTHR31545">
    <property type="entry name" value="SEEDY PROTEIN A/C FAMILY MEMBER"/>
    <property type="match status" value="1"/>
</dbReference>
<name>V4BDL6_LOTGI</name>